<dbReference type="EMBL" id="JAACAK010000139">
    <property type="protein sequence ID" value="NIR76653.1"/>
    <property type="molecule type" value="Genomic_DNA"/>
</dbReference>
<name>A0AAE5CCY2_9BACT</name>
<sequence>MIEEPPLLRIARAETRNRPTEAQIAAFRDVPTGFVTDALGGSGAMEPEMKPLPGLPFRMAGPALTCHSGPEDIL</sequence>
<proteinExistence type="predicted"/>
<organism evidence="1 2">
    <name type="scientific">Candidatus Kutchimonas denitrificans</name>
    <dbReference type="NCBI Taxonomy" id="3056748"/>
    <lineage>
        <taxon>Bacteria</taxon>
        <taxon>Pseudomonadati</taxon>
        <taxon>Gemmatimonadota</taxon>
        <taxon>Gemmatimonadia</taxon>
        <taxon>Candidatus Palauibacterales</taxon>
        <taxon>Candidatus Palauibacteraceae</taxon>
        <taxon>Candidatus Kutchimonas</taxon>
    </lineage>
</organism>
<dbReference type="AlphaFoldDB" id="A0AAE5CCY2"/>
<comment type="caution">
    <text evidence="1">The sequence shown here is derived from an EMBL/GenBank/DDBJ whole genome shotgun (WGS) entry which is preliminary data.</text>
</comment>
<protein>
    <submittedName>
        <fullName evidence="1">RraA family protein</fullName>
    </submittedName>
</protein>
<accession>A0AAE5CCY2</accession>
<dbReference type="Proteomes" id="UP000702544">
    <property type="component" value="Unassembled WGS sequence"/>
</dbReference>
<evidence type="ECO:0000313" key="1">
    <source>
        <dbReference type="EMBL" id="NIR76653.1"/>
    </source>
</evidence>
<gene>
    <name evidence="1" type="ORF">GWO12_16355</name>
</gene>
<evidence type="ECO:0000313" key="2">
    <source>
        <dbReference type="Proteomes" id="UP000702544"/>
    </source>
</evidence>
<reference evidence="1 2" key="1">
    <citation type="submission" date="2020-01" db="EMBL/GenBank/DDBJ databases">
        <title>Genomes assembled from Gulf of Kutch pelagic sediment metagenomes.</title>
        <authorList>
            <person name="Chandrashekar M."/>
            <person name="Mahajan M.S."/>
            <person name="Dave K.J."/>
            <person name="Vatsa P."/>
            <person name="Nathani N.M."/>
        </authorList>
    </citation>
    <scope>NUCLEOTIDE SEQUENCE [LARGE SCALE GENOMIC DNA]</scope>
    <source>
        <strain evidence="1">KS3-K002</strain>
    </source>
</reference>
<feature type="non-terminal residue" evidence="1">
    <location>
        <position position="74"/>
    </location>
</feature>